<proteinExistence type="inferred from homology"/>
<gene>
    <name evidence="3" type="ORF">Mag101_00455</name>
</gene>
<dbReference type="RefSeq" id="WP_077399253.1">
    <property type="nucleotide sequence ID" value="NZ_CP019650.1"/>
</dbReference>
<evidence type="ECO:0000313" key="4">
    <source>
        <dbReference type="Proteomes" id="UP000188219"/>
    </source>
</evidence>
<sequence>MKEGLIKRISRIISASANAVVDSVENATPKLILEQAIREIDEAIVEVRDQLGKAEAAKYLSSKTLNEENTRHTSLGEQIEVAVQQGRDDLAEAAIAKQMDIEAQIPVLEKTIANTDQEISELNSYISALQGKKREMREQLREFVKANEHVANGATGEQQGSSRATADKVEQATGAFNRIMEGAGVPTSESNADATKLAELEELARNNRIKERLAKIKTQTEA</sequence>
<comment type="similarity">
    <text evidence="1">Belongs to the PspA/Vipp/IM30 family.</text>
</comment>
<evidence type="ECO:0000256" key="2">
    <source>
        <dbReference type="SAM" id="Coils"/>
    </source>
</evidence>
<dbReference type="InterPro" id="IPR007157">
    <property type="entry name" value="PspA_VIPP1"/>
</dbReference>
<dbReference type="GO" id="GO:0005829">
    <property type="term" value="C:cytosol"/>
    <property type="evidence" value="ECO:0007669"/>
    <property type="project" value="TreeGrafter"/>
</dbReference>
<feature type="coiled-coil region" evidence="2">
    <location>
        <begin position="119"/>
        <end position="146"/>
    </location>
</feature>
<evidence type="ECO:0000313" key="3">
    <source>
        <dbReference type="EMBL" id="AQQ66289.1"/>
    </source>
</evidence>
<dbReference type="Pfam" id="PF04012">
    <property type="entry name" value="PspA_IM30"/>
    <property type="match status" value="1"/>
</dbReference>
<reference evidence="3" key="1">
    <citation type="submission" date="2017-02" db="EMBL/GenBank/DDBJ databases">
        <title>Genome of Microbulbifer agarilyticus GP101.</title>
        <authorList>
            <person name="Jung J."/>
            <person name="Bae S.S."/>
            <person name="Baek K."/>
        </authorList>
    </citation>
    <scope>NUCLEOTIDE SEQUENCE [LARGE SCALE GENOMIC DNA]</scope>
    <source>
        <strain evidence="3">GP101</strain>
    </source>
</reference>
<dbReference type="AlphaFoldDB" id="A0A1Q2M0W6"/>
<dbReference type="PANTHER" id="PTHR31088">
    <property type="entry name" value="MEMBRANE-ASSOCIATED PROTEIN VIPP1, CHLOROPLASTIC"/>
    <property type="match status" value="1"/>
</dbReference>
<dbReference type="KEGG" id="maga:Mag101_00455"/>
<dbReference type="EMBL" id="CP019650">
    <property type="protein sequence ID" value="AQQ66289.1"/>
    <property type="molecule type" value="Genomic_DNA"/>
</dbReference>
<dbReference type="PANTHER" id="PTHR31088:SF6">
    <property type="entry name" value="PHAGE SHOCK PROTEIN A"/>
    <property type="match status" value="1"/>
</dbReference>
<evidence type="ECO:0000256" key="1">
    <source>
        <dbReference type="ARBA" id="ARBA00043985"/>
    </source>
</evidence>
<dbReference type="Proteomes" id="UP000188219">
    <property type="component" value="Chromosome"/>
</dbReference>
<protein>
    <recommendedName>
        <fullName evidence="5">Phage shock protein A</fullName>
    </recommendedName>
</protein>
<dbReference type="OrthoDB" id="6649369at2"/>
<organism evidence="3 4">
    <name type="scientific">Microbulbifer agarilyticus</name>
    <dbReference type="NCBI Taxonomy" id="260552"/>
    <lineage>
        <taxon>Bacteria</taxon>
        <taxon>Pseudomonadati</taxon>
        <taxon>Pseudomonadota</taxon>
        <taxon>Gammaproteobacteria</taxon>
        <taxon>Cellvibrionales</taxon>
        <taxon>Microbulbiferaceae</taxon>
        <taxon>Microbulbifer</taxon>
    </lineage>
</organism>
<evidence type="ECO:0008006" key="5">
    <source>
        <dbReference type="Google" id="ProtNLM"/>
    </source>
</evidence>
<keyword evidence="4" id="KW-1185">Reference proteome</keyword>
<dbReference type="GO" id="GO:0009271">
    <property type="term" value="P:phage shock"/>
    <property type="evidence" value="ECO:0007669"/>
    <property type="project" value="TreeGrafter"/>
</dbReference>
<name>A0A1Q2M0W6_9GAMM</name>
<keyword evidence="2" id="KW-0175">Coiled coil</keyword>
<accession>A0A1Q2M0W6</accession>
<dbReference type="STRING" id="260552.Mag101_00455"/>